<feature type="compositionally biased region" description="Low complexity" evidence="1">
    <location>
        <begin position="146"/>
        <end position="166"/>
    </location>
</feature>
<reference evidence="4" key="1">
    <citation type="submission" date="2016-06" db="EMBL/GenBank/DDBJ databases">
        <authorList>
            <person name="Varghese N."/>
            <person name="Submissions Spin"/>
        </authorList>
    </citation>
    <scope>NUCLEOTIDE SEQUENCE [LARGE SCALE GENOMIC DNA]</scope>
    <source>
        <strain evidence="4">DSM 43903</strain>
    </source>
</reference>
<keyword evidence="2" id="KW-0472">Membrane</keyword>
<dbReference type="STRING" id="47855.GA0070606_0750"/>
<keyword evidence="2" id="KW-1133">Transmembrane helix</keyword>
<gene>
    <name evidence="3" type="ORF">GA0070606_0750</name>
</gene>
<proteinExistence type="predicted"/>
<sequence length="253" mass="25316">MTFRRSERPADRAESDRLLDAARTPDAAEPESLARLLSAAAAPARPGELAGEEAALAAFRAARAAAPGTAVAAPRPPRGRRFTAGAVAWAAGVVVTATAGAAFAAVTLDRPDEPTPSSPRPSTPAPATTEPQEGGSTDPTGGGAPSGTPTDAPASPSGAPTSGAVTPPGPPGGRPGGGPRSPEQRTEQLRGLCRSYLAQPAAQREKTLDTSAFAGLVTAAGGREAVDGFCRELVPDAEPQKSRRVGPTALPTP</sequence>
<dbReference type="AlphaFoldDB" id="A0A1C6TV26"/>
<dbReference type="RefSeq" id="WP_091095090.1">
    <property type="nucleotide sequence ID" value="NZ_FMHZ01000002.1"/>
</dbReference>
<keyword evidence="4" id="KW-1185">Reference proteome</keyword>
<evidence type="ECO:0000313" key="4">
    <source>
        <dbReference type="Proteomes" id="UP000199001"/>
    </source>
</evidence>
<keyword evidence="2" id="KW-0812">Transmembrane</keyword>
<feature type="region of interest" description="Disordered" evidence="1">
    <location>
        <begin position="1"/>
        <end position="30"/>
    </location>
</feature>
<evidence type="ECO:0000313" key="3">
    <source>
        <dbReference type="EMBL" id="SCL45451.1"/>
    </source>
</evidence>
<feature type="transmembrane region" description="Helical" evidence="2">
    <location>
        <begin position="86"/>
        <end position="108"/>
    </location>
</feature>
<feature type="compositionally biased region" description="Low complexity" evidence="1">
    <location>
        <begin position="125"/>
        <end position="139"/>
    </location>
</feature>
<protein>
    <submittedName>
        <fullName evidence="3">Uncharacterized protein</fullName>
    </submittedName>
</protein>
<dbReference type="EMBL" id="FMHZ01000002">
    <property type="protein sequence ID" value="SCL45451.1"/>
    <property type="molecule type" value="Genomic_DNA"/>
</dbReference>
<evidence type="ECO:0000256" key="2">
    <source>
        <dbReference type="SAM" id="Phobius"/>
    </source>
</evidence>
<evidence type="ECO:0000256" key="1">
    <source>
        <dbReference type="SAM" id="MobiDB-lite"/>
    </source>
</evidence>
<organism evidence="3 4">
    <name type="scientific">Micromonospora citrea</name>
    <dbReference type="NCBI Taxonomy" id="47855"/>
    <lineage>
        <taxon>Bacteria</taxon>
        <taxon>Bacillati</taxon>
        <taxon>Actinomycetota</taxon>
        <taxon>Actinomycetes</taxon>
        <taxon>Micromonosporales</taxon>
        <taxon>Micromonosporaceae</taxon>
        <taxon>Micromonospora</taxon>
    </lineage>
</organism>
<feature type="compositionally biased region" description="Pro residues" evidence="1">
    <location>
        <begin position="114"/>
        <end position="124"/>
    </location>
</feature>
<dbReference type="Proteomes" id="UP000199001">
    <property type="component" value="Unassembled WGS sequence"/>
</dbReference>
<feature type="compositionally biased region" description="Basic and acidic residues" evidence="1">
    <location>
        <begin position="1"/>
        <end position="20"/>
    </location>
</feature>
<feature type="region of interest" description="Disordered" evidence="1">
    <location>
        <begin position="234"/>
        <end position="253"/>
    </location>
</feature>
<name>A0A1C6TV26_9ACTN</name>
<accession>A0A1C6TV26</accession>
<feature type="region of interest" description="Disordered" evidence="1">
    <location>
        <begin position="106"/>
        <end position="190"/>
    </location>
</feature>
<dbReference type="OrthoDB" id="3405601at2"/>